<evidence type="ECO:0000256" key="9">
    <source>
        <dbReference type="HAMAP-Rule" id="MF_00494"/>
    </source>
</evidence>
<evidence type="ECO:0000313" key="12">
    <source>
        <dbReference type="Proteomes" id="UP000195609"/>
    </source>
</evidence>
<dbReference type="Proteomes" id="UP000195609">
    <property type="component" value="Chromosome"/>
</dbReference>
<evidence type="ECO:0000313" key="10">
    <source>
        <dbReference type="EMBL" id="ARY90575.1"/>
    </source>
</evidence>
<dbReference type="CDD" id="cd00956">
    <property type="entry name" value="Transaldolase_FSA"/>
    <property type="match status" value="1"/>
</dbReference>
<dbReference type="InterPro" id="IPR001585">
    <property type="entry name" value="TAL/FSA"/>
</dbReference>
<name>A0AAN1C6A8_LACCA</name>
<evidence type="ECO:0000256" key="8">
    <source>
        <dbReference type="ARBA" id="ARBA00048810"/>
    </source>
</evidence>
<dbReference type="GO" id="GO:0006098">
    <property type="term" value="P:pentose-phosphate shunt"/>
    <property type="evidence" value="ECO:0007669"/>
    <property type="project" value="UniProtKB-UniRule"/>
</dbReference>
<keyword evidence="13" id="KW-1185">Reference proteome</keyword>
<keyword evidence="4 9" id="KW-0963">Cytoplasm</keyword>
<keyword evidence="5 9" id="KW-0808">Transferase</keyword>
<dbReference type="Pfam" id="PF00923">
    <property type="entry name" value="TAL_FSA"/>
    <property type="match status" value="1"/>
</dbReference>
<proteinExistence type="inferred from homology"/>
<dbReference type="SUPFAM" id="SSF51569">
    <property type="entry name" value="Aldolase"/>
    <property type="match status" value="1"/>
</dbReference>
<dbReference type="PANTHER" id="PTHR10683:SF36">
    <property type="entry name" value="TRANSALDOLASE"/>
    <property type="match status" value="1"/>
</dbReference>
<evidence type="ECO:0000256" key="4">
    <source>
        <dbReference type="ARBA" id="ARBA00022490"/>
    </source>
</evidence>
<dbReference type="HAMAP" id="MF_00494">
    <property type="entry name" value="Transaldolase_3b"/>
    <property type="match status" value="1"/>
</dbReference>
<keyword evidence="6 9" id="KW-0570">Pentose shunt</keyword>
<feature type="active site" description="Schiff-base intermediate with substrate" evidence="9">
    <location>
        <position position="83"/>
    </location>
</feature>
<dbReference type="InterPro" id="IPR018225">
    <property type="entry name" value="Transaldolase_AS"/>
</dbReference>
<dbReference type="InterPro" id="IPR022999">
    <property type="entry name" value="Transaldolase_3B"/>
</dbReference>
<evidence type="ECO:0000256" key="7">
    <source>
        <dbReference type="ARBA" id="ARBA00023270"/>
    </source>
</evidence>
<reference evidence="11 13" key="2">
    <citation type="submission" date="2023-09" db="EMBL/GenBank/DDBJ databases">
        <title>Genomic characteristic of L. casei group strains isolated from clinical sources.</title>
        <authorList>
            <person name="Jarocki P."/>
        </authorList>
    </citation>
    <scope>NUCLEOTIDE SEQUENCE [LARGE SCALE GENOMIC DNA]</scope>
    <source>
        <strain evidence="11 13">LMG 24099</strain>
    </source>
</reference>
<dbReference type="PROSITE" id="PS00958">
    <property type="entry name" value="TRANSALDOLASE_2"/>
    <property type="match status" value="1"/>
</dbReference>
<dbReference type="Gene3D" id="3.20.20.70">
    <property type="entry name" value="Aldolase class I"/>
    <property type="match status" value="1"/>
</dbReference>
<dbReference type="RefSeq" id="WP_087911496.1">
    <property type="nucleotide sequence ID" value="NZ_CP017065.1"/>
</dbReference>
<dbReference type="EC" id="2.2.1.2" evidence="9"/>
<comment type="function">
    <text evidence="9">Transaldolase is important for the balance of metabolites in the pentose-phosphate pathway.</text>
</comment>
<sequence>MKFFLDTADVKAIKQIEKLGLVDGVTTNPTIISREGRDFEEVIREISQIVNGPISAEVTALDPKNMVEEAEKMAKWSDNVVIKLPMTESGLLATHYLSQEGIKTNVTLVFSVTQGLMAAKSGATFVSPFVGRLDDIAVNGMELVSKLRQIFDRYEFTTEIIAASIRNREHVEQAALSRAHIATIPPQLFKSLWYHPLTDQGVAQFTKDWEKFKQNRG</sequence>
<dbReference type="InterPro" id="IPR004731">
    <property type="entry name" value="Transaldolase_3B/F6P_aldolase"/>
</dbReference>
<dbReference type="AlphaFoldDB" id="A0AAN1C6A8"/>
<dbReference type="GO" id="GO:0004801">
    <property type="term" value="F:transaldolase activity"/>
    <property type="evidence" value="ECO:0007669"/>
    <property type="project" value="UniProtKB-UniRule"/>
</dbReference>
<keyword evidence="7 9" id="KW-0704">Schiff base</keyword>
<dbReference type="EMBL" id="CP136128">
    <property type="protein sequence ID" value="WNX27922.1"/>
    <property type="molecule type" value="Genomic_DNA"/>
</dbReference>
<evidence type="ECO:0000256" key="6">
    <source>
        <dbReference type="ARBA" id="ARBA00023126"/>
    </source>
</evidence>
<evidence type="ECO:0000256" key="5">
    <source>
        <dbReference type="ARBA" id="ARBA00022679"/>
    </source>
</evidence>
<evidence type="ECO:0000313" key="11">
    <source>
        <dbReference type="EMBL" id="WNX27922.1"/>
    </source>
</evidence>
<dbReference type="PANTHER" id="PTHR10683">
    <property type="entry name" value="TRANSALDOLASE"/>
    <property type="match status" value="1"/>
</dbReference>
<dbReference type="GO" id="GO:0005737">
    <property type="term" value="C:cytoplasm"/>
    <property type="evidence" value="ECO:0007669"/>
    <property type="project" value="UniProtKB-SubCell"/>
</dbReference>
<dbReference type="EMBL" id="CP017065">
    <property type="protein sequence ID" value="ARY90575.1"/>
    <property type="molecule type" value="Genomic_DNA"/>
</dbReference>
<dbReference type="NCBIfam" id="TIGR00875">
    <property type="entry name" value="fsa_talC_mipB"/>
    <property type="match status" value="1"/>
</dbReference>
<protein>
    <recommendedName>
        <fullName evidence="9">Probable transaldolase</fullName>
        <ecNumber evidence="9">2.2.1.2</ecNumber>
    </recommendedName>
</protein>
<evidence type="ECO:0000313" key="13">
    <source>
        <dbReference type="Proteomes" id="UP001303564"/>
    </source>
</evidence>
<comment type="pathway">
    <text evidence="2 9">Carbohydrate degradation; pentose phosphate pathway; D-glyceraldehyde 3-phosphate and beta-D-fructose 6-phosphate from D-ribose 5-phosphate and D-xylulose 5-phosphate (non-oxidative stage): step 2/3.</text>
</comment>
<dbReference type="Proteomes" id="UP001303564">
    <property type="component" value="Chromosome"/>
</dbReference>
<dbReference type="InterPro" id="IPR033919">
    <property type="entry name" value="TSA/FSA_arc/bac"/>
</dbReference>
<dbReference type="FunFam" id="3.20.20.70:FF:000018">
    <property type="entry name" value="Probable transaldolase"/>
    <property type="match status" value="1"/>
</dbReference>
<dbReference type="PROSITE" id="PS01054">
    <property type="entry name" value="TRANSALDOLASE_1"/>
    <property type="match status" value="1"/>
</dbReference>
<evidence type="ECO:0000256" key="2">
    <source>
        <dbReference type="ARBA" id="ARBA00004857"/>
    </source>
</evidence>
<comment type="similarity">
    <text evidence="3 9">Belongs to the transaldolase family. Type 3B subfamily.</text>
</comment>
<organism evidence="10 12">
    <name type="scientific">Lacticaseibacillus casei</name>
    <name type="common">Lactobacillus casei</name>
    <dbReference type="NCBI Taxonomy" id="1582"/>
    <lineage>
        <taxon>Bacteria</taxon>
        <taxon>Bacillati</taxon>
        <taxon>Bacillota</taxon>
        <taxon>Bacilli</taxon>
        <taxon>Lactobacillales</taxon>
        <taxon>Lactobacillaceae</taxon>
        <taxon>Lacticaseibacillus</taxon>
    </lineage>
</organism>
<gene>
    <name evidence="9" type="primary">tal</name>
    <name evidence="11" type="synonym">fsa</name>
    <name evidence="10" type="ORF">BGL52_01870</name>
    <name evidence="11" type="ORF">RWA16_01865</name>
</gene>
<reference evidence="10 12" key="1">
    <citation type="journal article" date="2017" name="Front. Immunol.">
        <title>Complete Genome Sequence of Lactobacillus casei LC5, a Potential Probiotics for Atopic Dermatitis.</title>
        <authorList>
            <person name="Kang J."/>
            <person name="Chung W.H."/>
            <person name="Lim T.J."/>
            <person name="Whon T.W."/>
            <person name="Lim S."/>
            <person name="Nam Y.D."/>
        </authorList>
    </citation>
    <scope>NUCLEOTIDE SEQUENCE [LARGE SCALE GENOMIC DNA]</scope>
    <source>
        <strain evidence="10 12">LC5</strain>
    </source>
</reference>
<comment type="catalytic activity">
    <reaction evidence="8 9">
        <text>D-sedoheptulose 7-phosphate + D-glyceraldehyde 3-phosphate = D-erythrose 4-phosphate + beta-D-fructose 6-phosphate</text>
        <dbReference type="Rhea" id="RHEA:17053"/>
        <dbReference type="ChEBI" id="CHEBI:16897"/>
        <dbReference type="ChEBI" id="CHEBI:57483"/>
        <dbReference type="ChEBI" id="CHEBI:57634"/>
        <dbReference type="ChEBI" id="CHEBI:59776"/>
        <dbReference type="EC" id="2.2.1.2"/>
    </reaction>
</comment>
<evidence type="ECO:0000256" key="1">
    <source>
        <dbReference type="ARBA" id="ARBA00004496"/>
    </source>
</evidence>
<evidence type="ECO:0000256" key="3">
    <source>
        <dbReference type="ARBA" id="ARBA00005740"/>
    </source>
</evidence>
<dbReference type="GO" id="GO:0016832">
    <property type="term" value="F:aldehyde-lyase activity"/>
    <property type="evidence" value="ECO:0007669"/>
    <property type="project" value="InterPro"/>
</dbReference>
<accession>A0AAN1C6A8</accession>
<comment type="subcellular location">
    <subcellularLocation>
        <location evidence="1 9">Cytoplasm</location>
    </subcellularLocation>
</comment>
<dbReference type="InterPro" id="IPR013785">
    <property type="entry name" value="Aldolase_TIM"/>
</dbReference>
<dbReference type="GO" id="GO:0005975">
    <property type="term" value="P:carbohydrate metabolic process"/>
    <property type="evidence" value="ECO:0007669"/>
    <property type="project" value="InterPro"/>
</dbReference>